<keyword evidence="11" id="KW-1185">Reference proteome</keyword>
<evidence type="ECO:0000256" key="3">
    <source>
        <dbReference type="ARBA" id="ARBA00022827"/>
    </source>
</evidence>
<dbReference type="Gene3D" id="3.90.700.10">
    <property type="entry name" value="Succinate dehydrogenase/fumarate reductase flavoprotein, catalytic domain"/>
    <property type="match status" value="1"/>
</dbReference>
<reference evidence="10" key="1">
    <citation type="submission" date="2021-02" db="EMBL/GenBank/DDBJ databases">
        <title>PHA producing bacteria isolated from coastal sediment in Guangdong, Shenzhen.</title>
        <authorList>
            <person name="Zheng W."/>
            <person name="Yu S."/>
            <person name="Huang Y."/>
        </authorList>
    </citation>
    <scope>NUCLEOTIDE SEQUENCE</scope>
    <source>
        <strain evidence="10">TN14-10</strain>
    </source>
</reference>
<evidence type="ECO:0000256" key="8">
    <source>
        <dbReference type="ARBA" id="ARBA00069709"/>
    </source>
</evidence>
<evidence type="ECO:0000256" key="5">
    <source>
        <dbReference type="ARBA" id="ARBA00051951"/>
    </source>
</evidence>
<keyword evidence="2" id="KW-0285">Flavoprotein</keyword>
<dbReference type="InterPro" id="IPR027477">
    <property type="entry name" value="Succ_DH/fumarate_Rdtase_cat_sf"/>
</dbReference>
<sequence length="575" mass="64082">MATAQQWDYSFDVVVVGSGNGGQTAALCSYEMGTRDVLVVEKSHLYGGTSSISGGGVWIPCNRYAREQGVEDSIEDARHYLRQLISTEEVPDYQLDAFLENGPKMVDFLHQRTQVRYVSLAHYPDYYTNLEGSRVGHRSMEPETFNADRLGEEWRRLRRTHPMMHLGGLIGITQVEAALLVGQQPGWWKVAAKLALDYLIDIPWRLKDKFHRRLATGCAGVARLRASLLDRDIPLWLNTPMTRVIDDNGKVLGVEVRRDGQTLRIQARKAVVLAAGGFEHNQAMREQYLPKPTDHRWSAGTLDNTGDAIREGQRLGAKMHRLNEAWWCNTLSVPGEDIPRLSIMEKSYPGSIVVNPAGQRFGNESQNYMAFQQETFRKHSEDSPCNPAWQVFDANFRARYFVGPLYNSRFRPDWALPKRYEAEGFFAKADSIAELARKIDVDPAGLEDTVAKMNEYAKTGVDPDCKRGDSAYDRYYGDPRFAPNPCLGPIDKPPYYAMKVDPGDFGTQGGMVINADAQVLREDGSVIEGLYAIGNCSAPTLPCYPGPGATLGPAMTFAYQAAKSITGYSDEPAVG</sequence>
<evidence type="ECO:0000256" key="2">
    <source>
        <dbReference type="ARBA" id="ARBA00022630"/>
    </source>
</evidence>
<dbReference type="Pfam" id="PF00890">
    <property type="entry name" value="FAD_binding_2"/>
    <property type="match status" value="1"/>
</dbReference>
<dbReference type="GO" id="GO:0047571">
    <property type="term" value="F:3-oxosteroid 1-dehydrogenase activity"/>
    <property type="evidence" value="ECO:0007669"/>
    <property type="project" value="UniProtKB-EC"/>
</dbReference>
<dbReference type="AlphaFoldDB" id="A0A939DHJ7"/>
<comment type="similarity">
    <text evidence="6">Belongs to the FAD-dependent oxidoreductase 2 family. 3-oxosteroid dehydrogenase subfamily.</text>
</comment>
<organism evidence="10 11">
    <name type="scientific">Parahaliea mediterranea</name>
    <dbReference type="NCBI Taxonomy" id="651086"/>
    <lineage>
        <taxon>Bacteria</taxon>
        <taxon>Pseudomonadati</taxon>
        <taxon>Pseudomonadota</taxon>
        <taxon>Gammaproteobacteria</taxon>
        <taxon>Cellvibrionales</taxon>
        <taxon>Halieaceae</taxon>
        <taxon>Parahaliea</taxon>
    </lineage>
</organism>
<evidence type="ECO:0000313" key="11">
    <source>
        <dbReference type="Proteomes" id="UP000664303"/>
    </source>
</evidence>
<dbReference type="GO" id="GO:0008202">
    <property type="term" value="P:steroid metabolic process"/>
    <property type="evidence" value="ECO:0007669"/>
    <property type="project" value="UniProtKB-ARBA"/>
</dbReference>
<proteinExistence type="inferred from homology"/>
<keyword evidence="3" id="KW-0274">FAD</keyword>
<feature type="domain" description="FAD-dependent oxidoreductase 2 FAD-binding" evidence="9">
    <location>
        <begin position="12"/>
        <end position="551"/>
    </location>
</feature>
<evidence type="ECO:0000256" key="4">
    <source>
        <dbReference type="ARBA" id="ARBA00023002"/>
    </source>
</evidence>
<evidence type="ECO:0000256" key="6">
    <source>
        <dbReference type="ARBA" id="ARBA00061147"/>
    </source>
</evidence>
<dbReference type="FunFam" id="3.50.50.60:FF:000208">
    <property type="entry name" value="3-ketosteroid dehydrogenase"/>
    <property type="match status" value="1"/>
</dbReference>
<protein>
    <recommendedName>
        <fullName evidence="8">3-oxosteroid 1-dehydrogenase</fullName>
        <ecNumber evidence="7">1.3.99.4</ecNumber>
    </recommendedName>
</protein>
<dbReference type="Gene3D" id="3.50.50.60">
    <property type="entry name" value="FAD/NAD(P)-binding domain"/>
    <property type="match status" value="2"/>
</dbReference>
<evidence type="ECO:0000259" key="9">
    <source>
        <dbReference type="Pfam" id="PF00890"/>
    </source>
</evidence>
<comment type="catalytic activity">
    <reaction evidence="5">
        <text>a 3-oxosteroid + A = a 3-oxo-Delta(1)-steroid + AH2</text>
        <dbReference type="Rhea" id="RHEA:13329"/>
        <dbReference type="ChEBI" id="CHEBI:13193"/>
        <dbReference type="ChEBI" id="CHEBI:17499"/>
        <dbReference type="ChEBI" id="CHEBI:20156"/>
        <dbReference type="ChEBI" id="CHEBI:47788"/>
        <dbReference type="EC" id="1.3.99.4"/>
    </reaction>
</comment>
<dbReference type="InterPro" id="IPR003953">
    <property type="entry name" value="FAD-dep_OxRdtase_2_FAD-bd"/>
</dbReference>
<comment type="caution">
    <text evidence="10">The sequence shown here is derived from an EMBL/GenBank/DDBJ whole genome shotgun (WGS) entry which is preliminary data.</text>
</comment>
<dbReference type="EMBL" id="JAFKCZ010000012">
    <property type="protein sequence ID" value="MBN7798148.1"/>
    <property type="molecule type" value="Genomic_DNA"/>
</dbReference>
<dbReference type="InterPro" id="IPR036188">
    <property type="entry name" value="FAD/NAD-bd_sf"/>
</dbReference>
<dbReference type="SUPFAM" id="SSF51905">
    <property type="entry name" value="FAD/NAD(P)-binding domain"/>
    <property type="match status" value="1"/>
</dbReference>
<comment type="cofactor">
    <cofactor evidence="1">
        <name>FAD</name>
        <dbReference type="ChEBI" id="CHEBI:57692"/>
    </cofactor>
</comment>
<dbReference type="Proteomes" id="UP000664303">
    <property type="component" value="Unassembled WGS sequence"/>
</dbReference>
<dbReference type="EC" id="1.3.99.4" evidence="7"/>
<dbReference type="PANTHER" id="PTHR43400:SF10">
    <property type="entry name" value="3-OXOSTEROID 1-DEHYDROGENASE"/>
    <property type="match status" value="1"/>
</dbReference>
<evidence type="ECO:0000256" key="7">
    <source>
        <dbReference type="ARBA" id="ARBA00066536"/>
    </source>
</evidence>
<dbReference type="InterPro" id="IPR050315">
    <property type="entry name" value="FAD-oxidoreductase_2"/>
</dbReference>
<gene>
    <name evidence="10" type="ORF">JYP50_16175</name>
</gene>
<keyword evidence="4" id="KW-0560">Oxidoreductase</keyword>
<name>A0A939DHJ7_9GAMM</name>
<dbReference type="SUPFAM" id="SSF56425">
    <property type="entry name" value="Succinate dehydrogenase/fumarate reductase flavoprotein, catalytic domain"/>
    <property type="match status" value="1"/>
</dbReference>
<evidence type="ECO:0000256" key="1">
    <source>
        <dbReference type="ARBA" id="ARBA00001974"/>
    </source>
</evidence>
<evidence type="ECO:0000313" key="10">
    <source>
        <dbReference type="EMBL" id="MBN7798148.1"/>
    </source>
</evidence>
<dbReference type="PANTHER" id="PTHR43400">
    <property type="entry name" value="FUMARATE REDUCTASE"/>
    <property type="match status" value="1"/>
</dbReference>
<dbReference type="RefSeq" id="WP_206561592.1">
    <property type="nucleotide sequence ID" value="NZ_JAFKCZ010000012.1"/>
</dbReference>
<accession>A0A939DHJ7</accession>